<evidence type="ECO:0000256" key="1">
    <source>
        <dbReference type="SAM" id="Phobius"/>
    </source>
</evidence>
<feature type="transmembrane region" description="Helical" evidence="1">
    <location>
        <begin position="129"/>
        <end position="150"/>
    </location>
</feature>
<organism evidence="2 3">
    <name type="scientific">Delitschia confertaspora ATCC 74209</name>
    <dbReference type="NCBI Taxonomy" id="1513339"/>
    <lineage>
        <taxon>Eukaryota</taxon>
        <taxon>Fungi</taxon>
        <taxon>Dikarya</taxon>
        <taxon>Ascomycota</taxon>
        <taxon>Pezizomycotina</taxon>
        <taxon>Dothideomycetes</taxon>
        <taxon>Pleosporomycetidae</taxon>
        <taxon>Pleosporales</taxon>
        <taxon>Delitschiaceae</taxon>
        <taxon>Delitschia</taxon>
    </lineage>
</organism>
<keyword evidence="3" id="KW-1185">Reference proteome</keyword>
<dbReference type="OrthoDB" id="4140442at2759"/>
<keyword evidence="1" id="KW-0472">Membrane</keyword>
<sequence>MATLSRSLTGFLCAQSLRLPCSVRIGLCSARGVPHRARIDTVFSSSLSLRQYTATKPRLAIPAANPYRSVRSVDPVLRTVEATRKTVLLYKARPRRLYTFVVYAFACSLVGGGLWTLNWRYELPKDLPFFVGPTYVMVAFILMGLGLYVFTAPVSRCASIEAIPGAFGGPAQLRITARYVPLPIMKPKVIIANIGEATISEKTYPVVRELQEAERARRAKVTEGLEGVFILFRWMEIFARATEQKWTSFFLRFKFTVLRFGNVALEVQDRKWKIDCGAYLLEDGKAIDRLISTV</sequence>
<comment type="caution">
    <text evidence="2">The sequence shown here is derived from an EMBL/GenBank/DDBJ whole genome shotgun (WGS) entry which is preliminary data.</text>
</comment>
<reference evidence="2" key="1">
    <citation type="journal article" date="2020" name="Stud. Mycol.">
        <title>101 Dothideomycetes genomes: a test case for predicting lifestyles and emergence of pathogens.</title>
        <authorList>
            <person name="Haridas S."/>
            <person name="Albert R."/>
            <person name="Binder M."/>
            <person name="Bloem J."/>
            <person name="Labutti K."/>
            <person name="Salamov A."/>
            <person name="Andreopoulos B."/>
            <person name="Baker S."/>
            <person name="Barry K."/>
            <person name="Bills G."/>
            <person name="Bluhm B."/>
            <person name="Cannon C."/>
            <person name="Castanera R."/>
            <person name="Culley D."/>
            <person name="Daum C."/>
            <person name="Ezra D."/>
            <person name="Gonzalez J."/>
            <person name="Henrissat B."/>
            <person name="Kuo A."/>
            <person name="Liang C."/>
            <person name="Lipzen A."/>
            <person name="Lutzoni F."/>
            <person name="Magnuson J."/>
            <person name="Mondo S."/>
            <person name="Nolan M."/>
            <person name="Ohm R."/>
            <person name="Pangilinan J."/>
            <person name="Park H.-J."/>
            <person name="Ramirez L."/>
            <person name="Alfaro M."/>
            <person name="Sun H."/>
            <person name="Tritt A."/>
            <person name="Yoshinaga Y."/>
            <person name="Zwiers L.-H."/>
            <person name="Turgeon B."/>
            <person name="Goodwin S."/>
            <person name="Spatafora J."/>
            <person name="Crous P."/>
            <person name="Grigoriev I."/>
        </authorList>
    </citation>
    <scope>NUCLEOTIDE SEQUENCE</scope>
    <source>
        <strain evidence="2">ATCC 74209</strain>
    </source>
</reference>
<name>A0A9P4MRE2_9PLEO</name>
<evidence type="ECO:0000313" key="3">
    <source>
        <dbReference type="Proteomes" id="UP000799536"/>
    </source>
</evidence>
<keyword evidence="1" id="KW-1133">Transmembrane helix</keyword>
<evidence type="ECO:0000313" key="2">
    <source>
        <dbReference type="EMBL" id="KAF2202914.1"/>
    </source>
</evidence>
<dbReference type="Proteomes" id="UP000799536">
    <property type="component" value="Unassembled WGS sequence"/>
</dbReference>
<protein>
    <submittedName>
        <fullName evidence="2">Uncharacterized protein</fullName>
    </submittedName>
</protein>
<accession>A0A9P4MRE2</accession>
<dbReference type="AlphaFoldDB" id="A0A9P4MRE2"/>
<keyword evidence="1" id="KW-0812">Transmembrane</keyword>
<feature type="transmembrane region" description="Helical" evidence="1">
    <location>
        <begin position="97"/>
        <end position="117"/>
    </location>
</feature>
<proteinExistence type="predicted"/>
<dbReference type="EMBL" id="ML993920">
    <property type="protein sequence ID" value="KAF2202914.1"/>
    <property type="molecule type" value="Genomic_DNA"/>
</dbReference>
<gene>
    <name evidence="2" type="ORF">GQ43DRAFT_479516</name>
</gene>